<dbReference type="Pfam" id="PF07729">
    <property type="entry name" value="FCD"/>
    <property type="match status" value="1"/>
</dbReference>
<dbReference type="AlphaFoldDB" id="A0A967B7B3"/>
<dbReference type="Gene3D" id="1.10.10.10">
    <property type="entry name" value="Winged helix-like DNA-binding domain superfamily/Winged helix DNA-binding domain"/>
    <property type="match status" value="1"/>
</dbReference>
<dbReference type="PANTHER" id="PTHR43537:SF41">
    <property type="entry name" value="TRANSCRIPTIONAL REGULATORY PROTEIN"/>
    <property type="match status" value="1"/>
</dbReference>
<evidence type="ECO:0000313" key="6">
    <source>
        <dbReference type="Proteomes" id="UP000597459"/>
    </source>
</evidence>
<proteinExistence type="predicted"/>
<dbReference type="SMART" id="SM00345">
    <property type="entry name" value="HTH_GNTR"/>
    <property type="match status" value="1"/>
</dbReference>
<dbReference type="SUPFAM" id="SSF48008">
    <property type="entry name" value="GntR ligand-binding domain-like"/>
    <property type="match status" value="1"/>
</dbReference>
<evidence type="ECO:0000256" key="2">
    <source>
        <dbReference type="ARBA" id="ARBA00023125"/>
    </source>
</evidence>
<dbReference type="InterPro" id="IPR000524">
    <property type="entry name" value="Tscrpt_reg_HTH_GntR"/>
</dbReference>
<evidence type="ECO:0000256" key="1">
    <source>
        <dbReference type="ARBA" id="ARBA00023015"/>
    </source>
</evidence>
<keyword evidence="2" id="KW-0238">DNA-binding</keyword>
<dbReference type="SMART" id="SM00895">
    <property type="entry name" value="FCD"/>
    <property type="match status" value="1"/>
</dbReference>
<keyword evidence="3" id="KW-0804">Transcription</keyword>
<dbReference type="RefSeq" id="WP_166316547.1">
    <property type="nucleotide sequence ID" value="NZ_WOTH01000023.1"/>
</dbReference>
<dbReference type="Pfam" id="PF00392">
    <property type="entry name" value="GntR"/>
    <property type="match status" value="1"/>
</dbReference>
<dbReference type="PANTHER" id="PTHR43537">
    <property type="entry name" value="TRANSCRIPTIONAL REGULATOR, GNTR FAMILY"/>
    <property type="match status" value="1"/>
</dbReference>
<dbReference type="InterPro" id="IPR008920">
    <property type="entry name" value="TF_FadR/GntR_C"/>
</dbReference>
<name>A0A967B7B3_9PROT</name>
<dbReference type="PROSITE" id="PS50949">
    <property type="entry name" value="HTH_GNTR"/>
    <property type="match status" value="1"/>
</dbReference>
<organism evidence="5 6">
    <name type="scientific">Acetobacter estunensis</name>
    <dbReference type="NCBI Taxonomy" id="104097"/>
    <lineage>
        <taxon>Bacteria</taxon>
        <taxon>Pseudomonadati</taxon>
        <taxon>Pseudomonadota</taxon>
        <taxon>Alphaproteobacteria</taxon>
        <taxon>Acetobacterales</taxon>
        <taxon>Acetobacteraceae</taxon>
        <taxon>Acetobacter</taxon>
    </lineage>
</organism>
<dbReference type="InterPro" id="IPR036388">
    <property type="entry name" value="WH-like_DNA-bd_sf"/>
</dbReference>
<sequence>MLPSTLFSRAAAIGHGTAAETICNALRSAISENMLPAGQALPQAELANGFGVSIIPVREALKRLEAEGFVTSPPNRGAMVLGMNEADIEEYSRIRALLEEQAAADGVRNMTRVQLAQVEDAYEAFVEGVAAADGQRRSGALNRAFHNAIYVAAGRPRLFEMIDDLHTRLDRYIRGHLVIEGRKEVTDREHKAILDACRARDADLCARLTREHILEAAAISIEVMRRPKKKADRARSIRG</sequence>
<dbReference type="Gene3D" id="1.20.120.530">
    <property type="entry name" value="GntR ligand-binding domain-like"/>
    <property type="match status" value="1"/>
</dbReference>
<dbReference type="GO" id="GO:0003700">
    <property type="term" value="F:DNA-binding transcription factor activity"/>
    <property type="evidence" value="ECO:0007669"/>
    <property type="project" value="InterPro"/>
</dbReference>
<dbReference type="EMBL" id="WOTH01000023">
    <property type="protein sequence ID" value="NHO54479.1"/>
    <property type="molecule type" value="Genomic_DNA"/>
</dbReference>
<accession>A0A967B7B3</accession>
<gene>
    <name evidence="5" type="ORF">GOB87_11035</name>
</gene>
<evidence type="ECO:0000259" key="4">
    <source>
        <dbReference type="PROSITE" id="PS50949"/>
    </source>
</evidence>
<feature type="domain" description="HTH gntR-type" evidence="4">
    <location>
        <begin position="16"/>
        <end position="83"/>
    </location>
</feature>
<protein>
    <submittedName>
        <fullName evidence="5">FCD domain-containing protein</fullName>
    </submittedName>
</protein>
<dbReference type="InterPro" id="IPR036390">
    <property type="entry name" value="WH_DNA-bd_sf"/>
</dbReference>
<dbReference type="CDD" id="cd07377">
    <property type="entry name" value="WHTH_GntR"/>
    <property type="match status" value="1"/>
</dbReference>
<dbReference type="SUPFAM" id="SSF46785">
    <property type="entry name" value="Winged helix' DNA-binding domain"/>
    <property type="match status" value="1"/>
</dbReference>
<dbReference type="GO" id="GO:0003677">
    <property type="term" value="F:DNA binding"/>
    <property type="evidence" value="ECO:0007669"/>
    <property type="project" value="UniProtKB-KW"/>
</dbReference>
<reference evidence="5" key="1">
    <citation type="submission" date="2019-11" db="EMBL/GenBank/DDBJ databases">
        <title>Description of new Acetobacter species.</title>
        <authorList>
            <person name="Cleenwerck I."/>
            <person name="Sombolestani A.S."/>
        </authorList>
    </citation>
    <scope>NUCLEOTIDE SEQUENCE</scope>
    <source>
        <strain evidence="5">LMG 1626</strain>
    </source>
</reference>
<comment type="caution">
    <text evidence="5">The sequence shown here is derived from an EMBL/GenBank/DDBJ whole genome shotgun (WGS) entry which is preliminary data.</text>
</comment>
<evidence type="ECO:0000256" key="3">
    <source>
        <dbReference type="ARBA" id="ARBA00023163"/>
    </source>
</evidence>
<keyword evidence="6" id="KW-1185">Reference proteome</keyword>
<dbReference type="InterPro" id="IPR011711">
    <property type="entry name" value="GntR_C"/>
</dbReference>
<dbReference type="Proteomes" id="UP000597459">
    <property type="component" value="Unassembled WGS sequence"/>
</dbReference>
<keyword evidence="1" id="KW-0805">Transcription regulation</keyword>
<evidence type="ECO:0000313" key="5">
    <source>
        <dbReference type="EMBL" id="NHO54479.1"/>
    </source>
</evidence>